<dbReference type="InterPro" id="IPR029058">
    <property type="entry name" value="AB_hydrolase_fold"/>
</dbReference>
<dbReference type="PANTHER" id="PTHR48081:SF33">
    <property type="entry name" value="KYNURENINE FORMAMIDASE"/>
    <property type="match status" value="1"/>
</dbReference>
<dbReference type="Proteomes" id="UP001165679">
    <property type="component" value="Unassembled WGS sequence"/>
</dbReference>
<keyword evidence="4" id="KW-1185">Reference proteome</keyword>
<dbReference type="AlphaFoldDB" id="A0AA42CG62"/>
<dbReference type="Gene3D" id="3.40.50.1820">
    <property type="entry name" value="alpha/beta hydrolase"/>
    <property type="match status" value="1"/>
</dbReference>
<organism evidence="3 4">
    <name type="scientific">Limobrevibacterium gyesilva</name>
    <dbReference type="NCBI Taxonomy" id="2991712"/>
    <lineage>
        <taxon>Bacteria</taxon>
        <taxon>Pseudomonadati</taxon>
        <taxon>Pseudomonadota</taxon>
        <taxon>Alphaproteobacteria</taxon>
        <taxon>Acetobacterales</taxon>
        <taxon>Acetobacteraceae</taxon>
        <taxon>Limobrevibacterium</taxon>
    </lineage>
</organism>
<protein>
    <submittedName>
        <fullName evidence="3">Alpha/beta hydrolase</fullName>
    </submittedName>
</protein>
<dbReference type="InterPro" id="IPR050300">
    <property type="entry name" value="GDXG_lipolytic_enzyme"/>
</dbReference>
<reference evidence="3" key="2">
    <citation type="submission" date="2022-10" db="EMBL/GenBank/DDBJ databases">
        <authorList>
            <person name="Trinh H.N."/>
        </authorList>
    </citation>
    <scope>NUCLEOTIDE SEQUENCE</scope>
    <source>
        <strain evidence="3">RN2-1</strain>
    </source>
</reference>
<accession>A0AA42CG62</accession>
<evidence type="ECO:0000256" key="1">
    <source>
        <dbReference type="ARBA" id="ARBA00022801"/>
    </source>
</evidence>
<reference evidence="3" key="1">
    <citation type="submission" date="2022-09" db="EMBL/GenBank/DDBJ databases">
        <title>Rhodovastum sp. nov. RN2-1 isolated from soil in Seongnam, South Korea.</title>
        <authorList>
            <person name="Le N.T."/>
        </authorList>
    </citation>
    <scope>NUCLEOTIDE SEQUENCE</scope>
    <source>
        <strain evidence="3">RN2-1</strain>
    </source>
</reference>
<comment type="caution">
    <text evidence="3">The sequence shown here is derived from an EMBL/GenBank/DDBJ whole genome shotgun (WGS) entry which is preliminary data.</text>
</comment>
<dbReference type="Pfam" id="PF20434">
    <property type="entry name" value="BD-FAE"/>
    <property type="match status" value="1"/>
</dbReference>
<feature type="domain" description="BD-FAE-like" evidence="2">
    <location>
        <begin position="52"/>
        <end position="147"/>
    </location>
</feature>
<sequence>MTDNEAEYNNRAKVPEHPAIMAGWARDAAAFRAAQAHAELDLSYGPTPRQAMDLFWPGATHDAPIALFIHGGYWQALDKSMFSHLARGLLAHGVAVAVPSYDLCPQVTLTELTEQLRDAVAFLHRRHARRLLATGHSAGGHLAAMLMATDWPARGLPADLVPAGLPISGLFDLPPLMRTSVNAALRLDEAEARRLSPMFMPHPGGRIHAIVGADEGAEYLRQSRGIAEAWGGTWEALPGHNHFTIVGQLADPGSAMVRKARDLLP</sequence>
<name>A0AA42CG62_9PROT</name>
<proteinExistence type="predicted"/>
<evidence type="ECO:0000259" key="2">
    <source>
        <dbReference type="Pfam" id="PF20434"/>
    </source>
</evidence>
<dbReference type="PANTHER" id="PTHR48081">
    <property type="entry name" value="AB HYDROLASE SUPERFAMILY PROTEIN C4A8.06C"/>
    <property type="match status" value="1"/>
</dbReference>
<dbReference type="RefSeq" id="WP_264712086.1">
    <property type="nucleotide sequence ID" value="NZ_JAPDNT010000001.1"/>
</dbReference>
<gene>
    <name evidence="3" type="ORF">OL599_02875</name>
</gene>
<evidence type="ECO:0000313" key="4">
    <source>
        <dbReference type="Proteomes" id="UP001165679"/>
    </source>
</evidence>
<keyword evidence="1 3" id="KW-0378">Hydrolase</keyword>
<dbReference type="SUPFAM" id="SSF53474">
    <property type="entry name" value="alpha/beta-Hydrolases"/>
    <property type="match status" value="1"/>
</dbReference>
<dbReference type="GO" id="GO:0016787">
    <property type="term" value="F:hydrolase activity"/>
    <property type="evidence" value="ECO:0007669"/>
    <property type="project" value="UniProtKB-KW"/>
</dbReference>
<evidence type="ECO:0000313" key="3">
    <source>
        <dbReference type="EMBL" id="MCW3473510.1"/>
    </source>
</evidence>
<dbReference type="EMBL" id="JAPDNT010000001">
    <property type="protein sequence ID" value="MCW3473510.1"/>
    <property type="molecule type" value="Genomic_DNA"/>
</dbReference>
<dbReference type="InterPro" id="IPR049492">
    <property type="entry name" value="BD-FAE-like_dom"/>
</dbReference>